<keyword evidence="3" id="KW-1185">Reference proteome</keyword>
<sequence>MDAEGHLGPRFGSWRDVYDGTLGQPASEHDMEAVPNQSGESNTDELLRRKKRSC</sequence>
<name>A0A833QZG7_9POAL</name>
<accession>A0A833QZG7</accession>
<comment type="caution">
    <text evidence="2">The sequence shown here is derived from an EMBL/GenBank/DDBJ whole genome shotgun (WGS) entry which is preliminary data.</text>
</comment>
<reference evidence="2" key="1">
    <citation type="submission" date="2020-01" db="EMBL/GenBank/DDBJ databases">
        <title>Genome sequence of Kobresia littledalei, the first chromosome-level genome in the family Cyperaceae.</title>
        <authorList>
            <person name="Qu G."/>
        </authorList>
    </citation>
    <scope>NUCLEOTIDE SEQUENCE</scope>
    <source>
        <strain evidence="2">C.B.Clarke</strain>
        <tissue evidence="2">Leaf</tissue>
    </source>
</reference>
<feature type="region of interest" description="Disordered" evidence="1">
    <location>
        <begin position="1"/>
        <end position="54"/>
    </location>
</feature>
<protein>
    <submittedName>
        <fullName evidence="2">Uncharacterized protein</fullName>
    </submittedName>
</protein>
<organism evidence="2 3">
    <name type="scientific">Carex littledalei</name>
    <dbReference type="NCBI Taxonomy" id="544730"/>
    <lineage>
        <taxon>Eukaryota</taxon>
        <taxon>Viridiplantae</taxon>
        <taxon>Streptophyta</taxon>
        <taxon>Embryophyta</taxon>
        <taxon>Tracheophyta</taxon>
        <taxon>Spermatophyta</taxon>
        <taxon>Magnoliopsida</taxon>
        <taxon>Liliopsida</taxon>
        <taxon>Poales</taxon>
        <taxon>Cyperaceae</taxon>
        <taxon>Cyperoideae</taxon>
        <taxon>Cariceae</taxon>
        <taxon>Carex</taxon>
        <taxon>Carex subgen. Euthyceras</taxon>
    </lineage>
</organism>
<gene>
    <name evidence="2" type="ORF">FCM35_KLT05018</name>
</gene>
<dbReference type="Proteomes" id="UP000623129">
    <property type="component" value="Unassembled WGS sequence"/>
</dbReference>
<dbReference type="EMBL" id="SWLB01000014">
    <property type="protein sequence ID" value="KAF3329687.1"/>
    <property type="molecule type" value="Genomic_DNA"/>
</dbReference>
<dbReference type="AlphaFoldDB" id="A0A833QZG7"/>
<evidence type="ECO:0000313" key="2">
    <source>
        <dbReference type="EMBL" id="KAF3329687.1"/>
    </source>
</evidence>
<evidence type="ECO:0000313" key="3">
    <source>
        <dbReference type="Proteomes" id="UP000623129"/>
    </source>
</evidence>
<proteinExistence type="predicted"/>
<evidence type="ECO:0000256" key="1">
    <source>
        <dbReference type="SAM" id="MobiDB-lite"/>
    </source>
</evidence>